<keyword evidence="4" id="KW-0963">Cytoplasm</keyword>
<reference evidence="12 13" key="2">
    <citation type="submission" date="2011-11" db="EMBL/GenBank/DDBJ databases">
        <authorList>
            <consortium name="US DOE Joint Genome Institute"/>
            <person name="Lucas S."/>
            <person name="Han J."/>
            <person name="Lapidus A."/>
            <person name="Cheng J.-F."/>
            <person name="Goodwin L."/>
            <person name="Pitluck S."/>
            <person name="Peters L."/>
            <person name="Ovchinnikova G."/>
            <person name="Zhang X."/>
            <person name="Detter J.C."/>
            <person name="Han C."/>
            <person name="Tapia R."/>
            <person name="Land M."/>
            <person name="Hauser L."/>
            <person name="Kyrpides N."/>
            <person name="Ivanova N."/>
            <person name="Pagani I."/>
            <person name="Vogl K."/>
            <person name="Liu Z."/>
            <person name="Overmann J."/>
            <person name="Frigaard N.-U."/>
            <person name="Bryant D."/>
            <person name="Woyke T."/>
        </authorList>
    </citation>
    <scope>NUCLEOTIDE SEQUENCE [LARGE SCALE GENOMIC DNA]</scope>
    <source>
        <strain evidence="12 13">970</strain>
    </source>
</reference>
<dbReference type="EMBL" id="JH603169">
    <property type="protein sequence ID" value="EIC21928.1"/>
    <property type="molecule type" value="Genomic_DNA"/>
</dbReference>
<dbReference type="GO" id="GO:0032153">
    <property type="term" value="C:cell division site"/>
    <property type="evidence" value="ECO:0007669"/>
    <property type="project" value="TreeGrafter"/>
</dbReference>
<dbReference type="eggNOG" id="COG3027">
    <property type="taxonomic scope" value="Bacteria"/>
</dbReference>
<evidence type="ECO:0000256" key="2">
    <source>
        <dbReference type="ARBA" id="ARBA00010074"/>
    </source>
</evidence>
<evidence type="ECO:0000313" key="12">
    <source>
        <dbReference type="EMBL" id="EIC21928.1"/>
    </source>
</evidence>
<evidence type="ECO:0000313" key="13">
    <source>
        <dbReference type="Proteomes" id="UP000002964"/>
    </source>
</evidence>
<keyword evidence="13" id="KW-1185">Reference proteome</keyword>
<accession>H8YZ01</accession>
<evidence type="ECO:0000256" key="1">
    <source>
        <dbReference type="ARBA" id="ARBA00004496"/>
    </source>
</evidence>
<evidence type="ECO:0000256" key="5">
    <source>
        <dbReference type="ARBA" id="ARBA00022618"/>
    </source>
</evidence>
<dbReference type="InterPro" id="IPR036192">
    <property type="entry name" value="Cell_div_ZapA-like_sf"/>
</dbReference>
<evidence type="ECO:0000256" key="4">
    <source>
        <dbReference type="ARBA" id="ARBA00022490"/>
    </source>
</evidence>
<evidence type="ECO:0000256" key="8">
    <source>
        <dbReference type="ARBA" id="ARBA00023306"/>
    </source>
</evidence>
<dbReference type="Pfam" id="PF05164">
    <property type="entry name" value="ZapA"/>
    <property type="match status" value="1"/>
</dbReference>
<dbReference type="InterPro" id="IPR042233">
    <property type="entry name" value="Cell_div_ZapA_N"/>
</dbReference>
<keyword evidence="5" id="KW-0132">Cell division</keyword>
<evidence type="ECO:0000256" key="3">
    <source>
        <dbReference type="ARBA" id="ARBA00015195"/>
    </source>
</evidence>
<comment type="function">
    <text evidence="9">Activator of cell division through the inhibition of FtsZ GTPase activity, therefore promoting FtsZ assembly into bundles of protofilaments necessary for the formation of the division Z ring. It is recruited early at mid-cell but it is not essential for cell division.</text>
</comment>
<evidence type="ECO:0000256" key="10">
    <source>
        <dbReference type="ARBA" id="ARBA00026068"/>
    </source>
</evidence>
<comment type="similarity">
    <text evidence="2">Belongs to the ZapA family. Type 1 subfamily.</text>
</comment>
<dbReference type="GO" id="GO:0000921">
    <property type="term" value="P:septin ring assembly"/>
    <property type="evidence" value="ECO:0007669"/>
    <property type="project" value="TreeGrafter"/>
</dbReference>
<dbReference type="Gene3D" id="3.30.160.880">
    <property type="entry name" value="Cell division protein ZapA protomer, N-terminal domain"/>
    <property type="match status" value="1"/>
</dbReference>
<keyword evidence="8" id="KW-0131">Cell cycle</keyword>
<organism evidence="12 13">
    <name type="scientific">Thiorhodovibrio frisius</name>
    <dbReference type="NCBI Taxonomy" id="631362"/>
    <lineage>
        <taxon>Bacteria</taxon>
        <taxon>Pseudomonadati</taxon>
        <taxon>Pseudomonadota</taxon>
        <taxon>Gammaproteobacteria</taxon>
        <taxon>Chromatiales</taxon>
        <taxon>Chromatiaceae</taxon>
        <taxon>Thiorhodovibrio</taxon>
    </lineage>
</organism>
<gene>
    <name evidence="12" type="ORF">Thi970DRAFT_02164</name>
</gene>
<dbReference type="Proteomes" id="UP000002964">
    <property type="component" value="Unassembled WGS sequence"/>
</dbReference>
<evidence type="ECO:0000256" key="7">
    <source>
        <dbReference type="ARBA" id="ARBA00023210"/>
    </source>
</evidence>
<evidence type="ECO:0000256" key="6">
    <source>
        <dbReference type="ARBA" id="ARBA00023054"/>
    </source>
</evidence>
<dbReference type="PANTHER" id="PTHR34981:SF1">
    <property type="entry name" value="CELL DIVISION PROTEIN ZAPA"/>
    <property type="match status" value="1"/>
</dbReference>
<dbReference type="SUPFAM" id="SSF102829">
    <property type="entry name" value="Cell division protein ZapA-like"/>
    <property type="match status" value="1"/>
</dbReference>
<evidence type="ECO:0000256" key="9">
    <source>
        <dbReference type="ARBA" id="ARBA00024910"/>
    </source>
</evidence>
<dbReference type="OrthoDB" id="5772359at2"/>
<dbReference type="GO" id="GO:0000917">
    <property type="term" value="P:division septum assembly"/>
    <property type="evidence" value="ECO:0007669"/>
    <property type="project" value="UniProtKB-KW"/>
</dbReference>
<dbReference type="HOGENOM" id="CLU_116623_2_1_6"/>
<dbReference type="GO" id="GO:0030428">
    <property type="term" value="C:cell septum"/>
    <property type="evidence" value="ECO:0007669"/>
    <property type="project" value="TreeGrafter"/>
</dbReference>
<dbReference type="AlphaFoldDB" id="H8YZ01"/>
<dbReference type="STRING" id="631362.Thi970DRAFT_02164"/>
<protein>
    <recommendedName>
        <fullName evidence="3">Cell division protein ZapA</fullName>
    </recommendedName>
    <alternativeName>
        <fullName evidence="11">Z ring-associated protein ZapA</fullName>
    </alternativeName>
</protein>
<comment type="subcellular location">
    <subcellularLocation>
        <location evidence="1">Cytoplasm</location>
    </subcellularLocation>
</comment>
<dbReference type="PANTHER" id="PTHR34981">
    <property type="entry name" value="CELL DIVISION PROTEIN ZAPA"/>
    <property type="match status" value="1"/>
</dbReference>
<comment type="subunit">
    <text evidence="10">Homodimer. Interacts with FtsZ.</text>
</comment>
<dbReference type="Gene3D" id="1.20.5.50">
    <property type="match status" value="1"/>
</dbReference>
<dbReference type="GO" id="GO:0005829">
    <property type="term" value="C:cytosol"/>
    <property type="evidence" value="ECO:0007669"/>
    <property type="project" value="TreeGrafter"/>
</dbReference>
<keyword evidence="6" id="KW-0175">Coiled coil</keyword>
<keyword evidence="7" id="KW-0717">Septation</keyword>
<evidence type="ECO:0000256" key="11">
    <source>
        <dbReference type="ARBA" id="ARBA00033158"/>
    </source>
</evidence>
<sequence>MSQDTPAPVTVQILDKDYRVSCGPDERQGLLESARILDERMRQVRQNGRVLGADRIAVMAALNLIYELMQERDVQAETASRLKGLQERVSHAVSGDSGSSSS</sequence>
<dbReference type="InterPro" id="IPR007838">
    <property type="entry name" value="Cell_div_ZapA-like"/>
</dbReference>
<dbReference type="GO" id="GO:0043093">
    <property type="term" value="P:FtsZ-dependent cytokinesis"/>
    <property type="evidence" value="ECO:0007669"/>
    <property type="project" value="TreeGrafter"/>
</dbReference>
<reference evidence="13" key="1">
    <citation type="submission" date="2011-06" db="EMBL/GenBank/DDBJ databases">
        <authorList>
            <consortium name="US DOE Joint Genome Institute (JGI-PGF)"/>
            <person name="Lucas S."/>
            <person name="Han J."/>
            <person name="Lapidus A."/>
            <person name="Cheng J.-F."/>
            <person name="Goodwin L."/>
            <person name="Pitluck S."/>
            <person name="Peters L."/>
            <person name="Land M.L."/>
            <person name="Hauser L."/>
            <person name="Vogl K."/>
            <person name="Liu Z."/>
            <person name="Overmann J."/>
            <person name="Frigaard N.-U."/>
            <person name="Bryant D.A."/>
            <person name="Woyke T.J."/>
        </authorList>
    </citation>
    <scope>NUCLEOTIDE SEQUENCE [LARGE SCALE GENOMIC DNA]</scope>
    <source>
        <strain evidence="13">970</strain>
    </source>
</reference>
<name>H8YZ01_9GAMM</name>
<dbReference type="RefSeq" id="WP_009148512.1">
    <property type="nucleotide sequence ID" value="NZ_CP121471.1"/>
</dbReference>
<proteinExistence type="inferred from homology"/>